<sequence length="280" mass="31888">MVGNQNFGNIIFRTEDENYQREQYERFQQRGVVSTRYPDFTCLQHIGLLQGIEWMLRQADLTFLCTHNQPTYPSLTLEFLSSYAYTTPAGEDEFLTGTATFRMFNTEYSLTQNQLSTMLQFSIEGQNTVFGRPNNSKVNAKELFFLECVFEPQAKVNAASFLFHHIRTLCSRGRQPFVIGGLITTIALGLNLGDRLQTLESLPPLFMDISYYRSSRLIKNRVGGGYYLMVNNQAIPSVVLPNMALTDVTNPNRHLYDLNAPEATEPSQANPPADEFEDME</sequence>
<comment type="caution">
    <text evidence="3">The sequence shown here is derived from an EMBL/GenBank/DDBJ whole genome shotgun (WGS) entry which is preliminary data.</text>
</comment>
<evidence type="ECO:0000313" key="3">
    <source>
        <dbReference type="EMBL" id="KAI5437035.1"/>
    </source>
</evidence>
<dbReference type="Gramene" id="Psat02G0323100-T1">
    <property type="protein sequence ID" value="KAI5437035.1"/>
    <property type="gene ID" value="KIW84_023231"/>
</dbReference>
<evidence type="ECO:0000256" key="1">
    <source>
        <dbReference type="SAM" id="MobiDB-lite"/>
    </source>
</evidence>
<proteinExistence type="predicted"/>
<evidence type="ECO:0000259" key="2">
    <source>
        <dbReference type="Pfam" id="PF03078"/>
    </source>
</evidence>
<dbReference type="Pfam" id="PF03078">
    <property type="entry name" value="ATHILA"/>
    <property type="match status" value="1"/>
</dbReference>
<dbReference type="AlphaFoldDB" id="A0A9D4YGB5"/>
<dbReference type="EMBL" id="JAMSHJ010000002">
    <property type="protein sequence ID" value="KAI5437035.1"/>
    <property type="molecule type" value="Genomic_DNA"/>
</dbReference>
<dbReference type="Proteomes" id="UP001058974">
    <property type="component" value="Chromosome 2"/>
</dbReference>
<feature type="domain" description="Arabidopsis retrotransposon Orf1 C-terminal" evidence="2">
    <location>
        <begin position="16"/>
        <end position="122"/>
    </location>
</feature>
<evidence type="ECO:0000313" key="4">
    <source>
        <dbReference type="Proteomes" id="UP001058974"/>
    </source>
</evidence>
<accession>A0A9D4YGB5</accession>
<gene>
    <name evidence="3" type="ORF">KIW84_023231</name>
</gene>
<dbReference type="InterPro" id="IPR004312">
    <property type="entry name" value="ATHILA_Orf1_C"/>
</dbReference>
<reference evidence="3 4" key="1">
    <citation type="journal article" date="2022" name="Nat. Genet.">
        <title>Improved pea reference genome and pan-genome highlight genomic features and evolutionary characteristics.</title>
        <authorList>
            <person name="Yang T."/>
            <person name="Liu R."/>
            <person name="Luo Y."/>
            <person name="Hu S."/>
            <person name="Wang D."/>
            <person name="Wang C."/>
            <person name="Pandey M.K."/>
            <person name="Ge S."/>
            <person name="Xu Q."/>
            <person name="Li N."/>
            <person name="Li G."/>
            <person name="Huang Y."/>
            <person name="Saxena R.K."/>
            <person name="Ji Y."/>
            <person name="Li M."/>
            <person name="Yan X."/>
            <person name="He Y."/>
            <person name="Liu Y."/>
            <person name="Wang X."/>
            <person name="Xiang C."/>
            <person name="Varshney R.K."/>
            <person name="Ding H."/>
            <person name="Gao S."/>
            <person name="Zong X."/>
        </authorList>
    </citation>
    <scope>NUCLEOTIDE SEQUENCE [LARGE SCALE GENOMIC DNA]</scope>
    <source>
        <strain evidence="3 4">cv. Zhongwan 6</strain>
    </source>
</reference>
<keyword evidence="4" id="KW-1185">Reference proteome</keyword>
<name>A0A9D4YGB5_PEA</name>
<protein>
    <recommendedName>
        <fullName evidence="2">Arabidopsis retrotransposon Orf1 C-terminal domain-containing protein</fullName>
    </recommendedName>
</protein>
<organism evidence="3 4">
    <name type="scientific">Pisum sativum</name>
    <name type="common">Garden pea</name>
    <name type="synonym">Lathyrus oleraceus</name>
    <dbReference type="NCBI Taxonomy" id="3888"/>
    <lineage>
        <taxon>Eukaryota</taxon>
        <taxon>Viridiplantae</taxon>
        <taxon>Streptophyta</taxon>
        <taxon>Embryophyta</taxon>
        <taxon>Tracheophyta</taxon>
        <taxon>Spermatophyta</taxon>
        <taxon>Magnoliopsida</taxon>
        <taxon>eudicotyledons</taxon>
        <taxon>Gunneridae</taxon>
        <taxon>Pentapetalae</taxon>
        <taxon>rosids</taxon>
        <taxon>fabids</taxon>
        <taxon>Fabales</taxon>
        <taxon>Fabaceae</taxon>
        <taxon>Papilionoideae</taxon>
        <taxon>50 kb inversion clade</taxon>
        <taxon>NPAAA clade</taxon>
        <taxon>Hologalegina</taxon>
        <taxon>IRL clade</taxon>
        <taxon>Fabeae</taxon>
        <taxon>Lathyrus</taxon>
    </lineage>
</organism>
<feature type="region of interest" description="Disordered" evidence="1">
    <location>
        <begin position="256"/>
        <end position="280"/>
    </location>
</feature>